<comment type="caution">
    <text evidence="1">The sequence shown here is derived from an EMBL/GenBank/DDBJ whole genome shotgun (WGS) entry which is preliminary data.</text>
</comment>
<name>A0A8J8GSS0_9EURY</name>
<dbReference type="Proteomes" id="UP000728647">
    <property type="component" value="Unassembled WGS sequence"/>
</dbReference>
<dbReference type="OrthoDB" id="242625at2157"/>
<gene>
    <name evidence="1" type="ORF">HT576_23025</name>
</gene>
<proteinExistence type="predicted"/>
<dbReference type="AlphaFoldDB" id="A0A8J8GSS0"/>
<reference evidence="1" key="1">
    <citation type="submission" date="2020-06" db="EMBL/GenBank/DDBJ databases">
        <title>Haloterrigena sp. nov., an extremely halophilic archaeon isolated from a saline sediment.</title>
        <authorList>
            <person name="Liu B.-B."/>
        </authorList>
    </citation>
    <scope>NUCLEOTIDE SEQUENCE</scope>
    <source>
        <strain evidence="1">SYSU A121-1</strain>
    </source>
</reference>
<sequence>MVRRVVSSEAADTVGDLADGEAVLQADWGEVDVERVQVRRKEIFDAGATPASRTRNGYNKIVHSLEFVF</sequence>
<evidence type="ECO:0000313" key="1">
    <source>
        <dbReference type="EMBL" id="NUB93849.1"/>
    </source>
</evidence>
<evidence type="ECO:0000313" key="2">
    <source>
        <dbReference type="Proteomes" id="UP000728647"/>
    </source>
</evidence>
<protein>
    <submittedName>
        <fullName evidence="1">Uncharacterized protein</fullName>
    </submittedName>
</protein>
<dbReference type="RefSeq" id="WP_174703487.1">
    <property type="nucleotide sequence ID" value="NZ_JABURA010000003.1"/>
</dbReference>
<organism evidence="1 2">
    <name type="scientific">Haloterrigena gelatinilytica</name>
    <dbReference type="NCBI Taxonomy" id="2741724"/>
    <lineage>
        <taxon>Archaea</taxon>
        <taxon>Methanobacteriati</taxon>
        <taxon>Methanobacteriota</taxon>
        <taxon>Stenosarchaea group</taxon>
        <taxon>Halobacteria</taxon>
        <taxon>Halobacteriales</taxon>
        <taxon>Natrialbaceae</taxon>
        <taxon>Haloterrigena</taxon>
    </lineage>
</organism>
<dbReference type="EMBL" id="JABURA010000003">
    <property type="protein sequence ID" value="NUB93849.1"/>
    <property type="molecule type" value="Genomic_DNA"/>
</dbReference>
<accession>A0A8J8GSS0</accession>